<proteinExistence type="predicted"/>
<feature type="region of interest" description="Disordered" evidence="1">
    <location>
        <begin position="323"/>
        <end position="359"/>
    </location>
</feature>
<organism evidence="2 3">
    <name type="scientific">Blattamonas nauphoetae</name>
    <dbReference type="NCBI Taxonomy" id="2049346"/>
    <lineage>
        <taxon>Eukaryota</taxon>
        <taxon>Metamonada</taxon>
        <taxon>Preaxostyla</taxon>
        <taxon>Oxymonadida</taxon>
        <taxon>Blattamonas</taxon>
    </lineage>
</organism>
<keyword evidence="3" id="KW-1185">Reference proteome</keyword>
<evidence type="ECO:0000313" key="2">
    <source>
        <dbReference type="EMBL" id="KAK2946714.1"/>
    </source>
</evidence>
<feature type="compositionally biased region" description="Polar residues" evidence="1">
    <location>
        <begin position="89"/>
        <end position="100"/>
    </location>
</feature>
<feature type="region of interest" description="Disordered" evidence="1">
    <location>
        <begin position="89"/>
        <end position="110"/>
    </location>
</feature>
<dbReference type="EMBL" id="JARBJD010000221">
    <property type="protein sequence ID" value="KAK2946714.1"/>
    <property type="molecule type" value="Genomic_DNA"/>
</dbReference>
<evidence type="ECO:0000256" key="1">
    <source>
        <dbReference type="SAM" id="MobiDB-lite"/>
    </source>
</evidence>
<reference evidence="2 3" key="1">
    <citation type="journal article" date="2022" name="bioRxiv">
        <title>Genomics of Preaxostyla Flagellates Illuminates Evolutionary Transitions and the Path Towards Mitochondrial Loss.</title>
        <authorList>
            <person name="Novak L.V.F."/>
            <person name="Treitli S.C."/>
            <person name="Pyrih J."/>
            <person name="Halakuc P."/>
            <person name="Pipaliya S.V."/>
            <person name="Vacek V."/>
            <person name="Brzon O."/>
            <person name="Soukal P."/>
            <person name="Eme L."/>
            <person name="Dacks J.B."/>
            <person name="Karnkowska A."/>
            <person name="Elias M."/>
            <person name="Hampl V."/>
        </authorList>
    </citation>
    <scope>NUCLEOTIDE SEQUENCE [LARGE SCALE GENOMIC DNA]</scope>
    <source>
        <strain evidence="2">NAU3</strain>
        <tissue evidence="2">Gut</tissue>
    </source>
</reference>
<feature type="region of interest" description="Disordered" evidence="1">
    <location>
        <begin position="195"/>
        <end position="228"/>
    </location>
</feature>
<name>A0ABQ9X4M0_9EUKA</name>
<gene>
    <name evidence="2" type="ORF">BLNAU_18386</name>
</gene>
<feature type="compositionally biased region" description="Basic and acidic residues" evidence="1">
    <location>
        <begin position="217"/>
        <end position="228"/>
    </location>
</feature>
<protein>
    <submittedName>
        <fullName evidence="2">Uncharacterized protein</fullName>
    </submittedName>
</protein>
<sequence length="464" mass="52189">MIERNTTILTMTDMILFPPQRLHQRRPEQCLGDVRRVILHISEQIKQREEVLVHPTNAPLIDNHHHTRESEPAATIVKKTINHSLSIFNQSAQENRSPTTPHEVGSKADKADTLSEMIMVQSGVEVRIYPHSKGSSPPPLGYVVTGQAGKFSTMLASCGVLAHSSDFLKQLLHLSETIFTVSELLIVFSQSSHTTNASPSTILFLPTTTHPPRKRQPHNDRSEEGNRHKCDVCGSHDVSPPLIHLKTKHFFREDSARPAFGEEADYGKDGRCDERPLPLQSQRLHRFLSRAALFVAEGSRQFRKCKLEWRHVSVGKELQLQWTAGSDPHHEAPSERGGQTRFPRLQRTPRAGESSVLEDSLREPRVRVPLIFDRLSVFTGFQHTPSRDMPNLHPSAANAVFSEEHDRDAKDAAKTRFESAAVNEVLPPNLIYSVLLFLHLERLQPPDGRYYPTASDEADGIGPL</sequence>
<feature type="compositionally biased region" description="Polar residues" evidence="1">
    <location>
        <begin position="195"/>
        <end position="210"/>
    </location>
</feature>
<comment type="caution">
    <text evidence="2">The sequence shown here is derived from an EMBL/GenBank/DDBJ whole genome shotgun (WGS) entry which is preliminary data.</text>
</comment>
<dbReference type="Proteomes" id="UP001281761">
    <property type="component" value="Unassembled WGS sequence"/>
</dbReference>
<accession>A0ABQ9X4M0</accession>
<evidence type="ECO:0000313" key="3">
    <source>
        <dbReference type="Proteomes" id="UP001281761"/>
    </source>
</evidence>